<keyword evidence="2" id="KW-0501">Molybdenum cofactor biosynthesis</keyword>
<reference evidence="4" key="1">
    <citation type="journal article" date="2014" name="Front. Microbiol.">
        <title>High frequency of phylogenetically diverse reductive dehalogenase-homologous genes in deep subseafloor sedimentary metagenomes.</title>
        <authorList>
            <person name="Kawai M."/>
            <person name="Futagami T."/>
            <person name="Toyoda A."/>
            <person name="Takaki Y."/>
            <person name="Nishi S."/>
            <person name="Hori S."/>
            <person name="Arai W."/>
            <person name="Tsubouchi T."/>
            <person name="Morono Y."/>
            <person name="Uchiyama I."/>
            <person name="Ito T."/>
            <person name="Fujiyama A."/>
            <person name="Inagaki F."/>
            <person name="Takami H."/>
        </authorList>
    </citation>
    <scope>NUCLEOTIDE SEQUENCE</scope>
    <source>
        <strain evidence="4">Expedition CK06-06</strain>
    </source>
</reference>
<proteinExistence type="predicted"/>
<dbReference type="InterPro" id="IPR036425">
    <property type="entry name" value="MoaB/Mog-like_dom_sf"/>
</dbReference>
<dbReference type="GO" id="GO:0006777">
    <property type="term" value="P:Mo-molybdopterin cofactor biosynthetic process"/>
    <property type="evidence" value="ECO:0007669"/>
    <property type="project" value="UniProtKB-KW"/>
</dbReference>
<feature type="domain" description="MoaB/Mog" evidence="3">
    <location>
        <begin position="8"/>
        <end position="94"/>
    </location>
</feature>
<dbReference type="PROSITE" id="PS01078">
    <property type="entry name" value="MOCF_BIOSYNTHESIS_1"/>
    <property type="match status" value="1"/>
</dbReference>
<dbReference type="Pfam" id="PF00994">
    <property type="entry name" value="MoCF_biosynth"/>
    <property type="match status" value="1"/>
</dbReference>
<evidence type="ECO:0000256" key="2">
    <source>
        <dbReference type="ARBA" id="ARBA00023150"/>
    </source>
</evidence>
<comment type="pathway">
    <text evidence="1">Cofactor biosynthesis; molybdopterin biosynthesis.</text>
</comment>
<comment type="caution">
    <text evidence="4">The sequence shown here is derived from an EMBL/GenBank/DDBJ whole genome shotgun (WGS) entry which is preliminary data.</text>
</comment>
<name>X1CF42_9ZZZZ</name>
<dbReference type="AlphaFoldDB" id="X1CF42"/>
<evidence type="ECO:0000313" key="4">
    <source>
        <dbReference type="EMBL" id="GAH06277.1"/>
    </source>
</evidence>
<evidence type="ECO:0000256" key="1">
    <source>
        <dbReference type="ARBA" id="ARBA00005046"/>
    </source>
</evidence>
<dbReference type="InterPro" id="IPR008284">
    <property type="entry name" value="MoCF_biosynth_CS"/>
</dbReference>
<dbReference type="SUPFAM" id="SSF53218">
    <property type="entry name" value="Molybdenum cofactor biosynthesis proteins"/>
    <property type="match status" value="1"/>
</dbReference>
<dbReference type="EMBL" id="BART01034602">
    <property type="protein sequence ID" value="GAH06277.1"/>
    <property type="molecule type" value="Genomic_DNA"/>
</dbReference>
<dbReference type="InterPro" id="IPR001453">
    <property type="entry name" value="MoaB/Mog_dom"/>
</dbReference>
<dbReference type="PANTHER" id="PTHR43764:SF1">
    <property type="entry name" value="MOLYBDOPTERIN MOLYBDOTRANSFERASE"/>
    <property type="match status" value="1"/>
</dbReference>
<sequence length="105" mass="11237">LRCVDELKADIVITTGGTGISERDVTPDATGELLEKEMPGISEIVRIKGYEHTPMSLLSRAKAGVRGKSIIVNLPGSPKAVEESLDYIIPALKHGIEVLNGLSKE</sequence>
<evidence type="ECO:0000259" key="3">
    <source>
        <dbReference type="Pfam" id="PF00994"/>
    </source>
</evidence>
<gene>
    <name evidence="4" type="ORF">S01H4_59092</name>
</gene>
<organism evidence="4">
    <name type="scientific">marine sediment metagenome</name>
    <dbReference type="NCBI Taxonomy" id="412755"/>
    <lineage>
        <taxon>unclassified sequences</taxon>
        <taxon>metagenomes</taxon>
        <taxon>ecological metagenomes</taxon>
    </lineage>
</organism>
<accession>X1CF42</accession>
<dbReference type="PANTHER" id="PTHR43764">
    <property type="entry name" value="MOLYBDENUM COFACTOR BIOSYNTHESIS"/>
    <property type="match status" value="1"/>
</dbReference>
<feature type="non-terminal residue" evidence="4">
    <location>
        <position position="1"/>
    </location>
</feature>
<protein>
    <recommendedName>
        <fullName evidence="3">MoaB/Mog domain-containing protein</fullName>
    </recommendedName>
</protein>
<dbReference type="Gene3D" id="3.40.980.10">
    <property type="entry name" value="MoaB/Mog-like domain"/>
    <property type="match status" value="1"/>
</dbReference>
<dbReference type="CDD" id="cd00886">
    <property type="entry name" value="MogA_MoaB"/>
    <property type="match status" value="1"/>
</dbReference>
<dbReference type="InterPro" id="IPR051920">
    <property type="entry name" value="MPT_Adenylyltrnsfr/MoaC-Rel"/>
</dbReference>